<accession>A0ABQ9VUA3</accession>
<name>A0ABQ9VUA3_SAGOE</name>
<proteinExistence type="predicted"/>
<reference evidence="2 3" key="1">
    <citation type="submission" date="2023-05" db="EMBL/GenBank/DDBJ databases">
        <title>B98-5 Cell Line De Novo Hybrid Assembly: An Optical Mapping Approach.</title>
        <authorList>
            <person name="Kananen K."/>
            <person name="Auerbach J.A."/>
            <person name="Kautto E."/>
            <person name="Blachly J.S."/>
        </authorList>
    </citation>
    <scope>NUCLEOTIDE SEQUENCE [LARGE SCALE GENOMIC DNA]</scope>
    <source>
        <strain evidence="2">B95-8</strain>
        <tissue evidence="2">Cell line</tissue>
    </source>
</reference>
<evidence type="ECO:0000313" key="3">
    <source>
        <dbReference type="Proteomes" id="UP001266305"/>
    </source>
</evidence>
<comment type="caution">
    <text evidence="2">The sequence shown here is derived from an EMBL/GenBank/DDBJ whole genome shotgun (WGS) entry which is preliminary data.</text>
</comment>
<organism evidence="2 3">
    <name type="scientific">Saguinus oedipus</name>
    <name type="common">Cotton-top tamarin</name>
    <name type="synonym">Oedipomidas oedipus</name>
    <dbReference type="NCBI Taxonomy" id="9490"/>
    <lineage>
        <taxon>Eukaryota</taxon>
        <taxon>Metazoa</taxon>
        <taxon>Chordata</taxon>
        <taxon>Craniata</taxon>
        <taxon>Vertebrata</taxon>
        <taxon>Euteleostomi</taxon>
        <taxon>Mammalia</taxon>
        <taxon>Eutheria</taxon>
        <taxon>Euarchontoglires</taxon>
        <taxon>Primates</taxon>
        <taxon>Haplorrhini</taxon>
        <taxon>Platyrrhini</taxon>
        <taxon>Cebidae</taxon>
        <taxon>Callitrichinae</taxon>
        <taxon>Saguinus</taxon>
    </lineage>
</organism>
<evidence type="ECO:0000313" key="2">
    <source>
        <dbReference type="EMBL" id="KAK2112710.1"/>
    </source>
</evidence>
<dbReference type="Proteomes" id="UP001266305">
    <property type="component" value="Unassembled WGS sequence"/>
</dbReference>
<keyword evidence="3" id="KW-1185">Reference proteome</keyword>
<gene>
    <name evidence="2" type="ORF">P7K49_012457</name>
</gene>
<sequence length="122" mass="13216">MTTPEGNSVSADEVSVDVGISEASDAICSGKKLHKLRPQEPSPELNPASGQTQQAGASYGAVEIYTVGVNCDFIQSLQQNWRTIGIDNKYTSKRRDKRQNGVKQNKEAQIKGYDVVSAAKTE</sequence>
<feature type="region of interest" description="Disordered" evidence="1">
    <location>
        <begin position="88"/>
        <end position="107"/>
    </location>
</feature>
<evidence type="ECO:0000256" key="1">
    <source>
        <dbReference type="SAM" id="MobiDB-lite"/>
    </source>
</evidence>
<dbReference type="EMBL" id="JASSZA010000005">
    <property type="protein sequence ID" value="KAK2112710.1"/>
    <property type="molecule type" value="Genomic_DNA"/>
</dbReference>
<protein>
    <submittedName>
        <fullName evidence="2">Uncharacterized protein</fullName>
    </submittedName>
</protein>